<dbReference type="PANTHER" id="PTHR37306:SF1">
    <property type="entry name" value="COLICIN V PRODUCTION PROTEIN"/>
    <property type="match status" value="1"/>
</dbReference>
<keyword evidence="7" id="KW-1185">Reference proteome</keyword>
<dbReference type="PANTHER" id="PTHR37306">
    <property type="entry name" value="COLICIN V PRODUCTION PROTEIN"/>
    <property type="match status" value="1"/>
</dbReference>
<feature type="transmembrane region" description="Helical" evidence="5">
    <location>
        <begin position="33"/>
        <end position="52"/>
    </location>
</feature>
<accession>A0A2M9R763</accession>
<evidence type="ECO:0000256" key="2">
    <source>
        <dbReference type="ARBA" id="ARBA00022692"/>
    </source>
</evidence>
<feature type="transmembrane region" description="Helical" evidence="5">
    <location>
        <begin position="112"/>
        <end position="132"/>
    </location>
</feature>
<evidence type="ECO:0008006" key="8">
    <source>
        <dbReference type="Google" id="ProtNLM"/>
    </source>
</evidence>
<evidence type="ECO:0000256" key="1">
    <source>
        <dbReference type="ARBA" id="ARBA00004141"/>
    </source>
</evidence>
<keyword evidence="4 5" id="KW-0472">Membrane</keyword>
<comment type="caution">
    <text evidence="6">The sequence shown here is derived from an EMBL/GenBank/DDBJ whole genome shotgun (WGS) entry which is preliminary data.</text>
</comment>
<dbReference type="OrthoDB" id="9799585at2"/>
<keyword evidence="2 5" id="KW-0812">Transmembrane</keyword>
<evidence type="ECO:0000256" key="4">
    <source>
        <dbReference type="ARBA" id="ARBA00023136"/>
    </source>
</evidence>
<dbReference type="GO" id="GO:0009403">
    <property type="term" value="P:toxin biosynthetic process"/>
    <property type="evidence" value="ECO:0007669"/>
    <property type="project" value="InterPro"/>
</dbReference>
<protein>
    <recommendedName>
        <fullName evidence="8">Colicin V production protein</fullName>
    </recommendedName>
</protein>
<feature type="transmembrane region" description="Helical" evidence="5">
    <location>
        <begin position="7"/>
        <end position="27"/>
    </location>
</feature>
<dbReference type="EMBL" id="NIPO01000001">
    <property type="protein sequence ID" value="PJR04697.1"/>
    <property type="molecule type" value="Genomic_DNA"/>
</dbReference>
<dbReference type="Pfam" id="PF02674">
    <property type="entry name" value="Colicin_V"/>
    <property type="match status" value="1"/>
</dbReference>
<evidence type="ECO:0000256" key="5">
    <source>
        <dbReference type="SAM" id="Phobius"/>
    </source>
</evidence>
<reference evidence="6 7" key="1">
    <citation type="submission" date="2017-06" db="EMBL/GenBank/DDBJ databases">
        <title>Description of Avrilella dinanensis gen. nov. sp. nov.</title>
        <authorList>
            <person name="Leyer C."/>
            <person name="Sassi M."/>
            <person name="Minet J."/>
            <person name="Kayal S."/>
            <person name="Cattoir V."/>
        </authorList>
    </citation>
    <scope>NUCLEOTIDE SEQUENCE [LARGE SCALE GENOMIC DNA]</scope>
    <source>
        <strain evidence="6 7">UR159</strain>
    </source>
</reference>
<name>A0A2M9R763_9FLAO</name>
<proteinExistence type="predicted"/>
<evidence type="ECO:0000256" key="3">
    <source>
        <dbReference type="ARBA" id="ARBA00022989"/>
    </source>
</evidence>
<sequence>MNYFFQIFTHMNILDVFIGLYLAWNLYQGFSRGFVASVASLLGLIAGLYCSLRFSDWVGSQLFSHSDIDEGMIALLSFVITFVGVLVAVYFIGKFTTRLIKTLHLGLLNKIAGALFSGLKSILIMSVLFGFFRNINHNNWIVPEEKMNESILYSTVNNLAEWVFPRLTVFYHAFLEEYLPDSEESAN</sequence>
<keyword evidence="3 5" id="KW-1133">Transmembrane helix</keyword>
<feature type="transmembrane region" description="Helical" evidence="5">
    <location>
        <begin position="73"/>
        <end position="92"/>
    </location>
</feature>
<gene>
    <name evidence="6" type="ORF">CDL10_09200</name>
</gene>
<evidence type="ECO:0000313" key="6">
    <source>
        <dbReference type="EMBL" id="PJR04697.1"/>
    </source>
</evidence>
<dbReference type="Proteomes" id="UP000231960">
    <property type="component" value="Unassembled WGS sequence"/>
</dbReference>
<dbReference type="RefSeq" id="WP_100678255.1">
    <property type="nucleotide sequence ID" value="NZ_JAJUJS010000050.1"/>
</dbReference>
<comment type="subcellular location">
    <subcellularLocation>
        <location evidence="1">Membrane</location>
        <topology evidence="1">Multi-pass membrane protein</topology>
    </subcellularLocation>
</comment>
<dbReference type="InterPro" id="IPR003825">
    <property type="entry name" value="Colicin-V_CvpA"/>
</dbReference>
<evidence type="ECO:0000313" key="7">
    <source>
        <dbReference type="Proteomes" id="UP000231960"/>
    </source>
</evidence>
<dbReference type="AlphaFoldDB" id="A0A2M9R763"/>
<dbReference type="GO" id="GO:0016020">
    <property type="term" value="C:membrane"/>
    <property type="evidence" value="ECO:0007669"/>
    <property type="project" value="UniProtKB-SubCell"/>
</dbReference>
<organism evidence="6 7">
    <name type="scientific">Avrilella dinanensis</name>
    <dbReference type="NCBI Taxonomy" id="2008672"/>
    <lineage>
        <taxon>Bacteria</taxon>
        <taxon>Pseudomonadati</taxon>
        <taxon>Bacteroidota</taxon>
        <taxon>Flavobacteriia</taxon>
        <taxon>Flavobacteriales</taxon>
        <taxon>Flavobacteriaceae</taxon>
        <taxon>Avrilella</taxon>
    </lineage>
</organism>